<dbReference type="PANTHER" id="PTHR43436">
    <property type="entry name" value="ARAC-FAMILY TRANSCRIPTIONAL REGULATOR"/>
    <property type="match status" value="1"/>
</dbReference>
<dbReference type="PROSITE" id="PS01124">
    <property type="entry name" value="HTH_ARAC_FAMILY_2"/>
    <property type="match status" value="1"/>
</dbReference>
<keyword evidence="1" id="KW-0805">Transcription regulation</keyword>
<proteinExistence type="predicted"/>
<dbReference type="HOGENOM" id="CLU_000445_100_0_0"/>
<evidence type="ECO:0000313" key="4">
    <source>
        <dbReference type="EMBL" id="CBK42501.1"/>
    </source>
</evidence>
<evidence type="ECO:0000259" key="3">
    <source>
        <dbReference type="PROSITE" id="PS01124"/>
    </source>
</evidence>
<keyword evidence="5" id="KW-1185">Reference proteome</keyword>
<dbReference type="EMBL" id="FP929003">
    <property type="protein sequence ID" value="CBK42501.1"/>
    <property type="molecule type" value="Genomic_DNA"/>
</dbReference>
<dbReference type="Gene3D" id="1.10.10.60">
    <property type="entry name" value="Homeodomain-like"/>
    <property type="match status" value="2"/>
</dbReference>
<dbReference type="AlphaFoldDB" id="D8PGW4"/>
<sequence length="328" mass="36321">MYRLLVSGRFSVMTIKNTHRTTEVSQHFGQAGLLTALATDIARLTEQGGQLATAIPGLSLYRREAPTQPVSHLYEPSICVIAQGVKRVVLGDEVYDYDGQHVLITSVDLPTIVQVTKASRDKPYLSLLLQLDRRALSQLLVESRLPPARLQPSSRGIAIGEATVPLLAAFQRLVALLGEPQDIPILAPMVQREILYRLLMSGQGVLLRQLAVAGSQSQQIARAIGWLKQHFMEPVRIEDLAGRANMSPSTFHHHFRSVTSMSPLQYQKWLRLNEARRLMLTERLDATSAAFQVGYESSSQFSREYRRSFGAPPLRDIAGLRACAGDAG</sequence>
<dbReference type="InterPro" id="IPR009594">
    <property type="entry name" value="Tscrpt_reg_HTH_AraC_N"/>
</dbReference>
<evidence type="ECO:0000313" key="5">
    <source>
        <dbReference type="Proteomes" id="UP000001660"/>
    </source>
</evidence>
<dbReference type="SMART" id="SM00342">
    <property type="entry name" value="HTH_ARAC"/>
    <property type="match status" value="1"/>
</dbReference>
<gene>
    <name evidence="4" type="ORF">NIDE2796</name>
</gene>
<dbReference type="GO" id="GO:0003700">
    <property type="term" value="F:DNA-binding transcription factor activity"/>
    <property type="evidence" value="ECO:0007669"/>
    <property type="project" value="InterPro"/>
</dbReference>
<dbReference type="STRING" id="330214.NIDE2796"/>
<name>D8PGW4_9BACT</name>
<keyword evidence="2" id="KW-0804">Transcription</keyword>
<accession>D8PGW4</accession>
<dbReference type="SUPFAM" id="SSF46689">
    <property type="entry name" value="Homeodomain-like"/>
    <property type="match status" value="2"/>
</dbReference>
<evidence type="ECO:0000256" key="2">
    <source>
        <dbReference type="ARBA" id="ARBA00023163"/>
    </source>
</evidence>
<dbReference type="Proteomes" id="UP000001660">
    <property type="component" value="Chromosome"/>
</dbReference>
<dbReference type="PANTHER" id="PTHR43436:SF1">
    <property type="entry name" value="TRANSCRIPTIONAL REGULATORY PROTEIN"/>
    <property type="match status" value="1"/>
</dbReference>
<dbReference type="eggNOG" id="COG4977">
    <property type="taxonomic scope" value="Bacteria"/>
</dbReference>
<dbReference type="KEGG" id="nde:NIDE2796"/>
<reference evidence="4 5" key="1">
    <citation type="journal article" date="2010" name="Proc. Natl. Acad. Sci. U.S.A.">
        <title>A Nitrospira metagenome illuminates the physiology and evolution of globally important nitrite-oxidizing bacteria.</title>
        <authorList>
            <person name="Lucker S."/>
            <person name="Wagner M."/>
            <person name="Maixner F."/>
            <person name="Pelletier E."/>
            <person name="Koch H."/>
            <person name="Vacherie B."/>
            <person name="Rattei T."/>
            <person name="Sinninghe Damste J."/>
            <person name="Spieck E."/>
            <person name="Le Paslier D."/>
            <person name="Daims H."/>
        </authorList>
    </citation>
    <scope>NUCLEOTIDE SEQUENCE [LARGE SCALE GENOMIC DNA]</scope>
</reference>
<dbReference type="Pfam" id="PF06719">
    <property type="entry name" value="AraC_N"/>
    <property type="match status" value="1"/>
</dbReference>
<dbReference type="Pfam" id="PF12833">
    <property type="entry name" value="HTH_18"/>
    <property type="match status" value="1"/>
</dbReference>
<feature type="domain" description="HTH araC/xylS-type" evidence="3">
    <location>
        <begin position="221"/>
        <end position="319"/>
    </location>
</feature>
<evidence type="ECO:0000256" key="1">
    <source>
        <dbReference type="ARBA" id="ARBA00023015"/>
    </source>
</evidence>
<dbReference type="InterPro" id="IPR009057">
    <property type="entry name" value="Homeodomain-like_sf"/>
</dbReference>
<protein>
    <submittedName>
        <fullName evidence="4">Transcriptional regulator, AraC family</fullName>
    </submittedName>
</protein>
<dbReference type="InterPro" id="IPR018060">
    <property type="entry name" value="HTH_AraC"/>
</dbReference>
<dbReference type="GO" id="GO:0043565">
    <property type="term" value="F:sequence-specific DNA binding"/>
    <property type="evidence" value="ECO:0007669"/>
    <property type="project" value="InterPro"/>
</dbReference>
<organism evidence="4 5">
    <name type="scientific">Nitrospira defluvii</name>
    <dbReference type="NCBI Taxonomy" id="330214"/>
    <lineage>
        <taxon>Bacteria</taxon>
        <taxon>Pseudomonadati</taxon>
        <taxon>Nitrospirota</taxon>
        <taxon>Nitrospiria</taxon>
        <taxon>Nitrospirales</taxon>
        <taxon>Nitrospiraceae</taxon>
        <taxon>Nitrospira</taxon>
    </lineage>
</organism>